<accession>A0ABT4I9Z6</accession>
<comment type="caution">
    <text evidence="1">The sequence shown here is derived from an EMBL/GenBank/DDBJ whole genome shotgun (WGS) entry which is preliminary data.</text>
</comment>
<sequence>MGHSEGFDWEQTPESVLAELTRYLTDPRVLRDNTFFSCGVWALPEGADNLTEVDADDPARASYLQVGGRCTDLTLEMRVADEEGHVHYTVAREPVQDPDAWTELSWIIGKESTYTTRLHPEEIMTGEQAVPFFRDYVLRGALPSPELLRPIDV</sequence>
<name>A0ABT4I9Z6_9ACTO</name>
<protein>
    <submittedName>
        <fullName evidence="1">NTP pyrophosphohydrolase</fullName>
    </submittedName>
</protein>
<keyword evidence="2" id="KW-1185">Reference proteome</keyword>
<gene>
    <name evidence="1" type="ORF">OHJ16_10985</name>
</gene>
<reference evidence="1" key="1">
    <citation type="submission" date="2022-10" db="EMBL/GenBank/DDBJ databases">
        <title>Genome sequence of Actinomyces israelii ATCC 10048.</title>
        <authorList>
            <person name="Watt R.M."/>
            <person name="Tong W.M."/>
        </authorList>
    </citation>
    <scope>NUCLEOTIDE SEQUENCE</scope>
    <source>
        <strain evidence="1">ATCC 10048</strain>
    </source>
</reference>
<dbReference type="Proteomes" id="UP001072034">
    <property type="component" value="Unassembled WGS sequence"/>
</dbReference>
<proteinExistence type="predicted"/>
<dbReference type="RefSeq" id="WP_043563797.1">
    <property type="nucleotide sequence ID" value="NZ_CAJPNG010000007.1"/>
</dbReference>
<evidence type="ECO:0000313" key="1">
    <source>
        <dbReference type="EMBL" id="MCZ0858566.1"/>
    </source>
</evidence>
<dbReference type="EMBL" id="JAPTMY010000024">
    <property type="protein sequence ID" value="MCZ0858566.1"/>
    <property type="molecule type" value="Genomic_DNA"/>
</dbReference>
<evidence type="ECO:0000313" key="2">
    <source>
        <dbReference type="Proteomes" id="UP001072034"/>
    </source>
</evidence>
<organism evidence="1 2">
    <name type="scientific">Actinomyces israelii</name>
    <dbReference type="NCBI Taxonomy" id="1659"/>
    <lineage>
        <taxon>Bacteria</taxon>
        <taxon>Bacillati</taxon>
        <taxon>Actinomycetota</taxon>
        <taxon>Actinomycetes</taxon>
        <taxon>Actinomycetales</taxon>
        <taxon>Actinomycetaceae</taxon>
        <taxon>Actinomyces</taxon>
    </lineage>
</organism>